<sequence length="282" mass="31579">MKKTHISTFASAPFEQPWFVLNSSNYSVIASAHPAISHFYALDVAQSANMMLAIPDGCVDIVVDCDSTQPSARVCGTPLQARQVELLENHHYFGVRFTPGVIPGFINALAEELTGQELNLLEVTPLAQRFFEEVIKTPLLSEQMQVFNSYLAPAALHKTADLTAAVIQTVLQHKGDIRVQQLEQLSGYTTRTIHRQFTQDTGMTPKAFCRIIRCQAALHSINSEQDVSFSELAMELGFTDQSHFLRDFKKLVSTTPHDYQQRIIRGAYTQRIKQSRETAVHA</sequence>
<dbReference type="Pfam" id="PF12833">
    <property type="entry name" value="HTH_18"/>
    <property type="match status" value="1"/>
</dbReference>
<evidence type="ECO:0000256" key="1">
    <source>
        <dbReference type="ARBA" id="ARBA00023015"/>
    </source>
</evidence>
<name>A0A6I6HHK6_9PSED</name>
<dbReference type="Gene3D" id="1.10.10.60">
    <property type="entry name" value="Homeodomain-like"/>
    <property type="match status" value="1"/>
</dbReference>
<evidence type="ECO:0000259" key="5">
    <source>
        <dbReference type="PROSITE" id="PS01124"/>
    </source>
</evidence>
<evidence type="ECO:0000256" key="4">
    <source>
        <dbReference type="ARBA" id="ARBA00037345"/>
    </source>
</evidence>
<dbReference type="GO" id="GO:0003700">
    <property type="term" value="F:DNA-binding transcription factor activity"/>
    <property type="evidence" value="ECO:0007669"/>
    <property type="project" value="InterPro"/>
</dbReference>
<dbReference type="PRINTS" id="PR00032">
    <property type="entry name" value="HTHARAC"/>
</dbReference>
<feature type="domain" description="HTH araC/xylS-type" evidence="5">
    <location>
        <begin position="161"/>
        <end position="262"/>
    </location>
</feature>
<reference evidence="6" key="1">
    <citation type="submission" date="2019-12" db="EMBL/GenBank/DDBJ databases">
        <title>Hybrid Genome Assemblies of two High G+C Isolates from Undergraduate Microbiology Courses.</title>
        <authorList>
            <person name="Ne Ville C.J."/>
            <person name="Enright D."/>
            <person name="Hernandez I."/>
            <person name="Dodsworth J."/>
            <person name="Orwin P.M."/>
        </authorList>
    </citation>
    <scope>NUCLEOTIDE SEQUENCE [LARGE SCALE GENOMIC DNA]</scope>
    <source>
        <strain evidence="6">Neo</strain>
    </source>
</reference>
<dbReference type="GO" id="GO:0043565">
    <property type="term" value="F:sequence-specific DNA binding"/>
    <property type="evidence" value="ECO:0007669"/>
    <property type="project" value="InterPro"/>
</dbReference>
<dbReference type="AlphaFoldDB" id="A0A6I6HHK6"/>
<dbReference type="InterPro" id="IPR009057">
    <property type="entry name" value="Homeodomain-like_sf"/>
</dbReference>
<dbReference type="InterPro" id="IPR018060">
    <property type="entry name" value="HTH_AraC"/>
</dbReference>
<evidence type="ECO:0000313" key="6">
    <source>
        <dbReference type="EMBL" id="QGW77607.1"/>
    </source>
</evidence>
<protein>
    <submittedName>
        <fullName evidence="6">Helix-turn-helix domain-containing protein</fullName>
    </submittedName>
</protein>
<dbReference type="PROSITE" id="PS01124">
    <property type="entry name" value="HTH_ARAC_FAMILY_2"/>
    <property type="match status" value="1"/>
</dbReference>
<evidence type="ECO:0000313" key="7">
    <source>
        <dbReference type="Proteomes" id="UP000426235"/>
    </source>
</evidence>
<proteinExistence type="predicted"/>
<keyword evidence="7" id="KW-1185">Reference proteome</keyword>
<organism evidence="6 7">
    <name type="scientific">Pseudomonas alkylphenolica</name>
    <dbReference type="NCBI Taxonomy" id="237609"/>
    <lineage>
        <taxon>Bacteria</taxon>
        <taxon>Pseudomonadati</taxon>
        <taxon>Pseudomonadota</taxon>
        <taxon>Gammaproteobacteria</taxon>
        <taxon>Pseudomonadales</taxon>
        <taxon>Pseudomonadaceae</taxon>
        <taxon>Pseudomonas</taxon>
    </lineage>
</organism>
<dbReference type="Proteomes" id="UP000426235">
    <property type="component" value="Chromosome"/>
</dbReference>
<keyword evidence="3" id="KW-0804">Transcription</keyword>
<dbReference type="InterPro" id="IPR050204">
    <property type="entry name" value="AraC_XylS_family_regulators"/>
</dbReference>
<keyword evidence="2" id="KW-0238">DNA-binding</keyword>
<dbReference type="InterPro" id="IPR046532">
    <property type="entry name" value="DUF6597"/>
</dbReference>
<comment type="function">
    <text evidence="4">Regulatory protein of the TOL plasmid xyl operons. XylS activates the xylXYZLTEGFJQKIH operon required for the degradation of toluene, m-xylene and p-xylene.</text>
</comment>
<evidence type="ECO:0000256" key="3">
    <source>
        <dbReference type="ARBA" id="ARBA00023163"/>
    </source>
</evidence>
<dbReference type="PANTHER" id="PTHR46796">
    <property type="entry name" value="HTH-TYPE TRANSCRIPTIONAL ACTIVATOR RHAS-RELATED"/>
    <property type="match status" value="1"/>
</dbReference>
<dbReference type="SUPFAM" id="SSF46689">
    <property type="entry name" value="Homeodomain-like"/>
    <property type="match status" value="1"/>
</dbReference>
<dbReference type="RefSeq" id="WP_157192593.1">
    <property type="nucleotide sequence ID" value="NZ_CP046621.1"/>
</dbReference>
<dbReference type="SMART" id="SM00342">
    <property type="entry name" value="HTH_ARAC"/>
    <property type="match status" value="1"/>
</dbReference>
<dbReference type="InterPro" id="IPR020449">
    <property type="entry name" value="Tscrpt_reg_AraC-type_HTH"/>
</dbReference>
<gene>
    <name evidence="6" type="ORF">GPJ81_13220</name>
</gene>
<evidence type="ECO:0000256" key="2">
    <source>
        <dbReference type="ARBA" id="ARBA00023125"/>
    </source>
</evidence>
<dbReference type="EMBL" id="CP046621">
    <property type="protein sequence ID" value="QGW77607.1"/>
    <property type="molecule type" value="Genomic_DNA"/>
</dbReference>
<keyword evidence="1" id="KW-0805">Transcription regulation</keyword>
<accession>A0A6I6HHK6</accession>
<dbReference type="Pfam" id="PF20240">
    <property type="entry name" value="DUF6597"/>
    <property type="match status" value="1"/>
</dbReference>